<reference evidence="2 3" key="1">
    <citation type="submission" date="2019-03" db="EMBL/GenBank/DDBJ databases">
        <title>First draft genome of Liparis tanakae, snailfish: a comprehensive survey of snailfish specific genes.</title>
        <authorList>
            <person name="Kim W."/>
            <person name="Song I."/>
            <person name="Jeong J.-H."/>
            <person name="Kim D."/>
            <person name="Kim S."/>
            <person name="Ryu S."/>
            <person name="Song J.Y."/>
            <person name="Lee S.K."/>
        </authorList>
    </citation>
    <scope>NUCLEOTIDE SEQUENCE [LARGE SCALE GENOMIC DNA]</scope>
    <source>
        <tissue evidence="2">Muscle</tissue>
    </source>
</reference>
<proteinExistence type="predicted"/>
<dbReference type="EMBL" id="SRLO01003181">
    <property type="protein sequence ID" value="TNN31759.1"/>
    <property type="molecule type" value="Genomic_DNA"/>
</dbReference>
<organism evidence="2 3">
    <name type="scientific">Liparis tanakae</name>
    <name type="common">Tanaka's snailfish</name>
    <dbReference type="NCBI Taxonomy" id="230148"/>
    <lineage>
        <taxon>Eukaryota</taxon>
        <taxon>Metazoa</taxon>
        <taxon>Chordata</taxon>
        <taxon>Craniata</taxon>
        <taxon>Vertebrata</taxon>
        <taxon>Euteleostomi</taxon>
        <taxon>Actinopterygii</taxon>
        <taxon>Neopterygii</taxon>
        <taxon>Teleostei</taxon>
        <taxon>Neoteleostei</taxon>
        <taxon>Acanthomorphata</taxon>
        <taxon>Eupercaria</taxon>
        <taxon>Perciformes</taxon>
        <taxon>Cottioidei</taxon>
        <taxon>Cottales</taxon>
        <taxon>Liparidae</taxon>
        <taxon>Liparis</taxon>
    </lineage>
</organism>
<evidence type="ECO:0000256" key="1">
    <source>
        <dbReference type="SAM" id="MobiDB-lite"/>
    </source>
</evidence>
<dbReference type="Proteomes" id="UP000314294">
    <property type="component" value="Unassembled WGS sequence"/>
</dbReference>
<name>A0A4Z2ESH9_9TELE</name>
<protein>
    <submittedName>
        <fullName evidence="2">Uncharacterized protein</fullName>
    </submittedName>
</protein>
<feature type="region of interest" description="Disordered" evidence="1">
    <location>
        <begin position="45"/>
        <end position="80"/>
    </location>
</feature>
<accession>A0A4Z2ESH9</accession>
<keyword evidence="3" id="KW-1185">Reference proteome</keyword>
<comment type="caution">
    <text evidence="2">The sequence shown here is derived from an EMBL/GenBank/DDBJ whole genome shotgun (WGS) entry which is preliminary data.</text>
</comment>
<sequence>MTGARQPDSETFVTVVTVTPHRDLSGNLAYSVQPITSFTIKLAPRRKEKESLTKNGQWETEGGSQRRRGRESNVLCSRKW</sequence>
<gene>
    <name evidence="2" type="ORF">EYF80_058083</name>
</gene>
<dbReference type="AlphaFoldDB" id="A0A4Z2ESH9"/>
<evidence type="ECO:0000313" key="2">
    <source>
        <dbReference type="EMBL" id="TNN31759.1"/>
    </source>
</evidence>
<evidence type="ECO:0000313" key="3">
    <source>
        <dbReference type="Proteomes" id="UP000314294"/>
    </source>
</evidence>